<comment type="subunit">
    <text evidence="6">Homodimer.</text>
</comment>
<evidence type="ECO:0000256" key="3">
    <source>
        <dbReference type="ARBA" id="ARBA00004104"/>
    </source>
</evidence>
<dbReference type="SUPFAM" id="SSF51351">
    <property type="entry name" value="Triosephosphate isomerase (TIM)"/>
    <property type="match status" value="1"/>
</dbReference>
<dbReference type="InterPro" id="IPR000652">
    <property type="entry name" value="Triosephosphate_isomerase"/>
</dbReference>
<accession>A0ABC9VXH2</accession>
<dbReference type="Pfam" id="PF00121">
    <property type="entry name" value="TIM"/>
    <property type="match status" value="2"/>
</dbReference>
<evidence type="ECO:0000256" key="12">
    <source>
        <dbReference type="RuleBase" id="RU363013"/>
    </source>
</evidence>
<reference evidence="13 14" key="1">
    <citation type="submission" date="2024-06" db="EMBL/GenBank/DDBJ databases">
        <title>The draft genome of Grus japonensis, version 3.</title>
        <authorList>
            <person name="Nabeshima K."/>
            <person name="Suzuki S."/>
            <person name="Onuma M."/>
        </authorList>
    </citation>
    <scope>NUCLEOTIDE SEQUENCE [LARGE SCALE GENOMIC DNA]</scope>
    <source>
        <strain evidence="13 14">451A</strain>
    </source>
</reference>
<dbReference type="Proteomes" id="UP001623348">
    <property type="component" value="Unassembled WGS sequence"/>
</dbReference>
<evidence type="ECO:0000256" key="9">
    <source>
        <dbReference type="ARBA" id="ARBA00023152"/>
    </source>
</evidence>
<comment type="caution">
    <text evidence="13">The sequence shown here is derived from an EMBL/GenBank/DDBJ whole genome shotgun (WGS) entry which is preliminary data.</text>
</comment>
<proteinExistence type="inferred from homology"/>
<dbReference type="AlphaFoldDB" id="A0ABC9VXH2"/>
<comment type="function">
    <text evidence="2">Triosephosphate isomerase is an extremely efficient metabolic enzyme that catalyzes the interconversion between dihydroxyacetone phosphate (DHAP) and D-glyceraldehyde-3-phosphate (G3P) in glycolysis and gluconeogenesis.</text>
</comment>
<sequence length="268" mass="28666">MAPRKFFVGGNWKMNGDKKSLGELIHTLNGAKLSADTEVVCGAPSIYLDFARQKLDAKIGVAAQNCYKVPKGAFTGEISPAMIKDIGATWVILGHSERRHVFGESDEVGDPGMERWSSSDVPAKAGGLIGQKVAHALAEGLGVIACIGEKLDEREAGITEKVVFEQTKAIADNVKDWSKVVLAYEPVWAIGTGKTATPQQAQEVHEKLRGWLKSHVSDAVAQSTRIIYGGSVTGSNCKELASQHDVDGFLVGGASLKPEFVDIINAKH</sequence>
<dbReference type="InterPro" id="IPR020861">
    <property type="entry name" value="Triosephosphate_isomerase_AS"/>
</dbReference>
<comment type="catalytic activity">
    <reaction evidence="1">
        <text>dihydroxyacetone phosphate = methylglyoxal + phosphate</text>
        <dbReference type="Rhea" id="RHEA:17937"/>
        <dbReference type="ChEBI" id="CHEBI:17158"/>
        <dbReference type="ChEBI" id="CHEBI:43474"/>
        <dbReference type="ChEBI" id="CHEBI:57642"/>
        <dbReference type="EC" id="4.2.3.3"/>
    </reaction>
</comment>
<comment type="similarity">
    <text evidence="5 12">Belongs to the triosephosphate isomerase family.</text>
</comment>
<dbReference type="PANTHER" id="PTHR21139">
    <property type="entry name" value="TRIOSEPHOSPHATE ISOMERASE"/>
    <property type="match status" value="1"/>
</dbReference>
<comment type="pathway">
    <text evidence="12">Carbohydrate biosynthesis; gluconeogenesis.</text>
</comment>
<dbReference type="InterPro" id="IPR022896">
    <property type="entry name" value="TrioseP_Isoase_bac/euk"/>
</dbReference>
<dbReference type="GO" id="GO:0008929">
    <property type="term" value="F:methylglyoxal synthase activity"/>
    <property type="evidence" value="ECO:0007669"/>
    <property type="project" value="UniProtKB-EC"/>
</dbReference>
<evidence type="ECO:0000256" key="11">
    <source>
        <dbReference type="ARBA" id="ARBA00023239"/>
    </source>
</evidence>
<dbReference type="GO" id="GO:0004807">
    <property type="term" value="F:triose-phosphate isomerase activity"/>
    <property type="evidence" value="ECO:0007669"/>
    <property type="project" value="UniProtKB-EC"/>
</dbReference>
<evidence type="ECO:0000256" key="6">
    <source>
        <dbReference type="ARBA" id="ARBA00011738"/>
    </source>
</evidence>
<keyword evidence="8 12" id="KW-0312">Gluconeogenesis</keyword>
<dbReference type="EMBL" id="BAAFJT010000001">
    <property type="protein sequence ID" value="GAB0177523.1"/>
    <property type="molecule type" value="Genomic_DNA"/>
</dbReference>
<dbReference type="HAMAP" id="MF_00147_B">
    <property type="entry name" value="TIM_B"/>
    <property type="match status" value="1"/>
</dbReference>
<dbReference type="InterPro" id="IPR013785">
    <property type="entry name" value="Aldolase_TIM"/>
</dbReference>
<dbReference type="PROSITE" id="PS00171">
    <property type="entry name" value="TIM_1"/>
    <property type="match status" value="1"/>
</dbReference>
<keyword evidence="14" id="KW-1185">Reference proteome</keyword>
<evidence type="ECO:0000256" key="8">
    <source>
        <dbReference type="ARBA" id="ARBA00022432"/>
    </source>
</evidence>
<evidence type="ECO:0000256" key="5">
    <source>
        <dbReference type="ARBA" id="ARBA00007422"/>
    </source>
</evidence>
<evidence type="ECO:0000256" key="2">
    <source>
        <dbReference type="ARBA" id="ARBA00002041"/>
    </source>
</evidence>
<gene>
    <name evidence="13" type="ORF">GRJ2_000217600</name>
</gene>
<dbReference type="InterPro" id="IPR035990">
    <property type="entry name" value="TIM_sf"/>
</dbReference>
<keyword evidence="11" id="KW-0456">Lyase</keyword>
<keyword evidence="10 12" id="KW-0413">Isomerase</keyword>
<evidence type="ECO:0000313" key="14">
    <source>
        <dbReference type="Proteomes" id="UP001623348"/>
    </source>
</evidence>
<dbReference type="Gene3D" id="3.20.20.70">
    <property type="entry name" value="Aldolase class I"/>
    <property type="match status" value="1"/>
</dbReference>
<protein>
    <recommendedName>
        <fullName evidence="7 12">Triosephosphate isomerase</fullName>
        <ecNumber evidence="12">5.3.1.1</ecNumber>
    </recommendedName>
</protein>
<dbReference type="PROSITE" id="PS51440">
    <property type="entry name" value="TIM_2"/>
    <property type="match status" value="1"/>
</dbReference>
<comment type="pathway">
    <text evidence="4 12">Carbohydrate degradation; glycolysis; D-glyceraldehyde 3-phosphate from glycerone phosphate: step 1/1.</text>
</comment>
<evidence type="ECO:0000256" key="1">
    <source>
        <dbReference type="ARBA" id="ARBA00000726"/>
    </source>
</evidence>
<evidence type="ECO:0000256" key="7">
    <source>
        <dbReference type="ARBA" id="ARBA00019397"/>
    </source>
</evidence>
<evidence type="ECO:0000256" key="10">
    <source>
        <dbReference type="ARBA" id="ARBA00023235"/>
    </source>
</evidence>
<dbReference type="GO" id="GO:0006094">
    <property type="term" value="P:gluconeogenesis"/>
    <property type="evidence" value="ECO:0007669"/>
    <property type="project" value="UniProtKB-KW"/>
</dbReference>
<evidence type="ECO:0000313" key="13">
    <source>
        <dbReference type="EMBL" id="GAB0177523.1"/>
    </source>
</evidence>
<name>A0ABC9VXH2_GRUJA</name>
<keyword evidence="9 12" id="KW-0324">Glycolysis</keyword>
<comment type="catalytic activity">
    <reaction evidence="12">
        <text>D-glyceraldehyde 3-phosphate = dihydroxyacetone phosphate</text>
        <dbReference type="Rhea" id="RHEA:18585"/>
        <dbReference type="ChEBI" id="CHEBI:57642"/>
        <dbReference type="ChEBI" id="CHEBI:59776"/>
        <dbReference type="EC" id="5.3.1.1"/>
    </reaction>
</comment>
<dbReference type="CDD" id="cd00311">
    <property type="entry name" value="TIM"/>
    <property type="match status" value="1"/>
</dbReference>
<dbReference type="GO" id="GO:0006096">
    <property type="term" value="P:glycolytic process"/>
    <property type="evidence" value="ECO:0007669"/>
    <property type="project" value="UniProtKB-KW"/>
</dbReference>
<organism evidence="13 14">
    <name type="scientific">Grus japonensis</name>
    <name type="common">Japanese crane</name>
    <name type="synonym">Red-crowned crane</name>
    <dbReference type="NCBI Taxonomy" id="30415"/>
    <lineage>
        <taxon>Eukaryota</taxon>
        <taxon>Metazoa</taxon>
        <taxon>Chordata</taxon>
        <taxon>Craniata</taxon>
        <taxon>Vertebrata</taxon>
        <taxon>Euteleostomi</taxon>
        <taxon>Archelosauria</taxon>
        <taxon>Archosauria</taxon>
        <taxon>Dinosauria</taxon>
        <taxon>Saurischia</taxon>
        <taxon>Theropoda</taxon>
        <taxon>Coelurosauria</taxon>
        <taxon>Aves</taxon>
        <taxon>Neognathae</taxon>
        <taxon>Neoaves</taxon>
        <taxon>Gruiformes</taxon>
        <taxon>Gruidae</taxon>
        <taxon>Grus</taxon>
    </lineage>
</organism>
<evidence type="ECO:0000256" key="4">
    <source>
        <dbReference type="ARBA" id="ARBA00004680"/>
    </source>
</evidence>
<dbReference type="NCBIfam" id="TIGR00419">
    <property type="entry name" value="tim"/>
    <property type="match status" value="1"/>
</dbReference>
<comment type="function">
    <text evidence="3">It is also responsible for the non-negligible production of methylglyoxal a reactive cytotoxic side-product that modifies and can alter proteins, DNA and lipids.</text>
</comment>
<dbReference type="EC" id="5.3.1.1" evidence="12"/>
<dbReference type="PANTHER" id="PTHR21139:SF2">
    <property type="entry name" value="TRIOSEPHOSPHATE ISOMERASE"/>
    <property type="match status" value="1"/>
</dbReference>